<dbReference type="Proteomes" id="UP001241377">
    <property type="component" value="Unassembled WGS sequence"/>
</dbReference>
<reference evidence="1" key="1">
    <citation type="submission" date="2023-04" db="EMBL/GenBank/DDBJ databases">
        <title>Draft Genome sequencing of Naganishia species isolated from polar environments using Oxford Nanopore Technology.</title>
        <authorList>
            <person name="Leo P."/>
            <person name="Venkateswaran K."/>
        </authorList>
    </citation>
    <scope>NUCLEOTIDE SEQUENCE</scope>
    <source>
        <strain evidence="1">MNA-CCFEE 5261</strain>
    </source>
</reference>
<evidence type="ECO:0000313" key="1">
    <source>
        <dbReference type="EMBL" id="KAJ9093014.1"/>
    </source>
</evidence>
<sequence>MKAAVLTGKNGKWTKVTDIPTPIISNDQLLVKTVAFAANPTDWKRNFPVNAGNVTGADASGTVVEIGSNVTGFEVGDVVSILVQAGTNNGGFADYVATVPGFAIKHDKNVVKDTPLSPGNHGSGPISTFEQAAAITLGLATIVYSFVAELGISQNTLDNKDKAILIWGGSTASGVLAIQLAKLSFGLKVFTTSSKKNHAYLKQLGADAVFDYSDADVVSLIKKEAGDSIAFALDTVGSESSPQQVYDSTANSKHVDIDSLLLKGKDSITVDPSRLVNHHTTVVYRATGAEVTLAGKTFEANEVAAKKYLDYWTNELPKVLPQLRAHNLKVLEPGLESVNEALLLLHDGKVSAQKIVFRNRLQ</sequence>
<organism evidence="1 2">
    <name type="scientific">Naganishia cerealis</name>
    <dbReference type="NCBI Taxonomy" id="610337"/>
    <lineage>
        <taxon>Eukaryota</taxon>
        <taxon>Fungi</taxon>
        <taxon>Dikarya</taxon>
        <taxon>Basidiomycota</taxon>
        <taxon>Agaricomycotina</taxon>
        <taxon>Tremellomycetes</taxon>
        <taxon>Filobasidiales</taxon>
        <taxon>Filobasidiaceae</taxon>
        <taxon>Naganishia</taxon>
    </lineage>
</organism>
<proteinExistence type="predicted"/>
<gene>
    <name evidence="1" type="ORF">QFC19_008509</name>
</gene>
<evidence type="ECO:0000313" key="2">
    <source>
        <dbReference type="Proteomes" id="UP001241377"/>
    </source>
</evidence>
<name>A0ACC2V1Y0_9TREE</name>
<protein>
    <submittedName>
        <fullName evidence="1">Uncharacterized protein</fullName>
    </submittedName>
</protein>
<accession>A0ACC2V1Y0</accession>
<dbReference type="EMBL" id="JASBWR010000128">
    <property type="protein sequence ID" value="KAJ9093014.1"/>
    <property type="molecule type" value="Genomic_DNA"/>
</dbReference>
<comment type="caution">
    <text evidence="1">The sequence shown here is derived from an EMBL/GenBank/DDBJ whole genome shotgun (WGS) entry which is preliminary data.</text>
</comment>
<keyword evidence="2" id="KW-1185">Reference proteome</keyword>